<dbReference type="GO" id="GO:0016620">
    <property type="term" value="F:oxidoreductase activity, acting on the aldehyde or oxo group of donors, NAD or NADP as acceptor"/>
    <property type="evidence" value="ECO:0007669"/>
    <property type="project" value="InterPro"/>
</dbReference>
<evidence type="ECO:0000259" key="3">
    <source>
        <dbReference type="Pfam" id="PF00171"/>
    </source>
</evidence>
<dbReference type="Pfam" id="PF00171">
    <property type="entry name" value="Aldedh"/>
    <property type="match status" value="1"/>
</dbReference>
<protein>
    <submittedName>
        <fullName evidence="4">NADP-dependent aldehyde dehydrogenase</fullName>
    </submittedName>
</protein>
<accession>A0A4R2QSL6</accession>
<dbReference type="InterPro" id="IPR050740">
    <property type="entry name" value="Aldehyde_DH_Superfamily"/>
</dbReference>
<dbReference type="OrthoDB" id="9770537at2"/>
<feature type="region of interest" description="Disordered" evidence="2">
    <location>
        <begin position="1"/>
        <end position="23"/>
    </location>
</feature>
<dbReference type="InterPro" id="IPR016163">
    <property type="entry name" value="Ald_DH_C"/>
</dbReference>
<dbReference type="CDD" id="cd07129">
    <property type="entry name" value="ALDH_KGSADH"/>
    <property type="match status" value="1"/>
</dbReference>
<keyword evidence="1" id="KW-0560">Oxidoreductase</keyword>
<proteinExistence type="predicted"/>
<evidence type="ECO:0000313" key="4">
    <source>
        <dbReference type="EMBL" id="TCP49985.1"/>
    </source>
</evidence>
<dbReference type="EMBL" id="SLXQ01000008">
    <property type="protein sequence ID" value="TCP49985.1"/>
    <property type="molecule type" value="Genomic_DNA"/>
</dbReference>
<keyword evidence="5" id="KW-1185">Reference proteome</keyword>
<dbReference type="AlphaFoldDB" id="A0A4R2QSL6"/>
<evidence type="ECO:0000256" key="1">
    <source>
        <dbReference type="ARBA" id="ARBA00023002"/>
    </source>
</evidence>
<dbReference type="InterPro" id="IPR016162">
    <property type="entry name" value="Ald_DH_N"/>
</dbReference>
<dbReference type="PANTHER" id="PTHR43353:SF3">
    <property type="entry name" value="ALDEHYDE DEHYDROGENASE-RELATED"/>
    <property type="match status" value="1"/>
</dbReference>
<dbReference type="PANTHER" id="PTHR43353">
    <property type="entry name" value="SUCCINATE-SEMIALDEHYDE DEHYDROGENASE, MITOCHONDRIAL"/>
    <property type="match status" value="1"/>
</dbReference>
<feature type="domain" description="Aldehyde dehydrogenase" evidence="3">
    <location>
        <begin position="6"/>
        <end position="454"/>
    </location>
</feature>
<comment type="caution">
    <text evidence="4">The sequence shown here is derived from an EMBL/GenBank/DDBJ whole genome shotgun (WGS) entry which is preliminary data.</text>
</comment>
<dbReference type="InterPro" id="IPR044151">
    <property type="entry name" value="ALDH_KGSADH"/>
</dbReference>
<reference evidence="4 5" key="1">
    <citation type="submission" date="2019-03" db="EMBL/GenBank/DDBJ databases">
        <title>Genomic Encyclopedia of Type Strains, Phase IV (KMG-IV): sequencing the most valuable type-strain genomes for metagenomic binning, comparative biology and taxonomic classification.</title>
        <authorList>
            <person name="Goeker M."/>
        </authorList>
    </citation>
    <scope>NUCLEOTIDE SEQUENCE [LARGE SCALE GENOMIC DNA]</scope>
    <source>
        <strain evidence="4 5">DSM 45765</strain>
    </source>
</reference>
<name>A0A4R2QSL6_9PSEU</name>
<dbReference type="Gene3D" id="3.40.309.10">
    <property type="entry name" value="Aldehyde Dehydrogenase, Chain A, domain 2"/>
    <property type="match status" value="1"/>
</dbReference>
<evidence type="ECO:0000256" key="2">
    <source>
        <dbReference type="SAM" id="MobiDB-lite"/>
    </source>
</evidence>
<dbReference type="Gene3D" id="3.40.605.10">
    <property type="entry name" value="Aldehyde Dehydrogenase, Chain A, domain 1"/>
    <property type="match status" value="1"/>
</dbReference>
<dbReference type="Proteomes" id="UP000294911">
    <property type="component" value="Unassembled WGS sequence"/>
</dbReference>
<sequence>MTEVLSTNPRTGTAVHTGQRNTSPTEVDAIVRLARTAAVDLERGGRAWRAELLEAMAAGLETSRADIVSIADEETALGEARLNGELTRTCYQLRLFAEVLADGAYLEATIDHAGDTPMGPRPDLRRMLLPLGPVAVFGASNFPLAFSVPGGDTASALAAGCPVIAKVHESHPRTSELCANTLRAAAASVGALEGTISVVYGRSAGIHLVSHPDITAVGFTGSVATGRALLAALNTRPDSIPFYGELSGVNPLVVTEHAAEQRPAEIAAGLAGSYLLGGGQFCTKPGIAFLPATPAGDQLVEDLRGSVTPAEAPVLLNENIRSSFVDGSARLRNMPGTRVLAEGLAPEGTGFAVQPMLLGVEIGQLTDELTEECFGPLLVVARYRDTAELTSALARLAPSLTATIHTGIPEPGLPAEVLDALRDTAGRLIFNGFPTGVAVTWAQHHGGRWPSSNSLHTSVGPTAIRRFLRPFAWQDAPRWALPNELRDEEQDIVRRVDGTLHLPGSTMKENPGDQ</sequence>
<organism evidence="4 5">
    <name type="scientific">Tamaricihabitans halophyticus</name>
    <dbReference type="NCBI Taxonomy" id="1262583"/>
    <lineage>
        <taxon>Bacteria</taxon>
        <taxon>Bacillati</taxon>
        <taxon>Actinomycetota</taxon>
        <taxon>Actinomycetes</taxon>
        <taxon>Pseudonocardiales</taxon>
        <taxon>Pseudonocardiaceae</taxon>
        <taxon>Tamaricihabitans</taxon>
    </lineage>
</organism>
<dbReference type="RefSeq" id="WP_132878303.1">
    <property type="nucleotide sequence ID" value="NZ_SLXQ01000008.1"/>
</dbReference>
<dbReference type="InterPro" id="IPR015590">
    <property type="entry name" value="Aldehyde_DH_dom"/>
</dbReference>
<dbReference type="SUPFAM" id="SSF53720">
    <property type="entry name" value="ALDH-like"/>
    <property type="match status" value="1"/>
</dbReference>
<dbReference type="InterPro" id="IPR016161">
    <property type="entry name" value="Ald_DH/histidinol_DH"/>
</dbReference>
<evidence type="ECO:0000313" key="5">
    <source>
        <dbReference type="Proteomes" id="UP000294911"/>
    </source>
</evidence>
<gene>
    <name evidence="4" type="ORF">EV191_10871</name>
</gene>